<sequence length="177" mass="19214">MTDEAIETPWAGKWITVFRQGKWEYVGRTGGIRAVVIVAIDAEDRVILVEQYRVPLGRRCIELPAGLIGDTEEGDTIEAAARRELEEEAGYACERVEELGEYFASPGMVSESFTLVRVHGLTRIGAGGGVDGEDIKVHHVPMAELPMFIADCRARGMGVDVKMLLVLSGALLGRGNG</sequence>
<keyword evidence="10" id="KW-1185">Reference proteome</keyword>
<accession>A0A7X5XYX7</accession>
<evidence type="ECO:0000259" key="8">
    <source>
        <dbReference type="PROSITE" id="PS51462"/>
    </source>
</evidence>
<feature type="domain" description="Nudix hydrolase" evidence="8">
    <location>
        <begin position="30"/>
        <end position="165"/>
    </location>
</feature>
<dbReference type="GO" id="GO:0006753">
    <property type="term" value="P:nucleoside phosphate metabolic process"/>
    <property type="evidence" value="ECO:0007669"/>
    <property type="project" value="TreeGrafter"/>
</dbReference>
<dbReference type="GO" id="GO:0016787">
    <property type="term" value="F:hydrolase activity"/>
    <property type="evidence" value="ECO:0007669"/>
    <property type="project" value="UniProtKB-KW"/>
</dbReference>
<gene>
    <name evidence="9" type="ORF">GGR89_002284</name>
</gene>
<name>A0A7X5XYX7_9SPHN</name>
<evidence type="ECO:0000256" key="7">
    <source>
        <dbReference type="ARBA" id="ARBA00032272"/>
    </source>
</evidence>
<dbReference type="PROSITE" id="PS51462">
    <property type="entry name" value="NUDIX"/>
    <property type="match status" value="1"/>
</dbReference>
<dbReference type="PANTHER" id="PTHR11839">
    <property type="entry name" value="UDP/ADP-SUGAR PYROPHOSPHATASE"/>
    <property type="match status" value="1"/>
</dbReference>
<dbReference type="Pfam" id="PF00293">
    <property type="entry name" value="NUDIX"/>
    <property type="match status" value="1"/>
</dbReference>
<evidence type="ECO:0000256" key="6">
    <source>
        <dbReference type="ARBA" id="ARBA00032162"/>
    </source>
</evidence>
<evidence type="ECO:0000256" key="2">
    <source>
        <dbReference type="ARBA" id="ARBA00001946"/>
    </source>
</evidence>
<comment type="similarity">
    <text evidence="3">Belongs to the Nudix hydrolase family. NudK subfamily.</text>
</comment>
<dbReference type="InterPro" id="IPR015797">
    <property type="entry name" value="NUDIX_hydrolase-like_dom_sf"/>
</dbReference>
<evidence type="ECO:0000313" key="9">
    <source>
        <dbReference type="EMBL" id="NJB97957.1"/>
    </source>
</evidence>
<dbReference type="PANTHER" id="PTHR11839:SF18">
    <property type="entry name" value="NUDIX HYDROLASE DOMAIN-CONTAINING PROTEIN"/>
    <property type="match status" value="1"/>
</dbReference>
<evidence type="ECO:0000256" key="4">
    <source>
        <dbReference type="ARBA" id="ARBA00016377"/>
    </source>
</evidence>
<dbReference type="EMBL" id="JAATJB010000006">
    <property type="protein sequence ID" value="NJB97957.1"/>
    <property type="molecule type" value="Genomic_DNA"/>
</dbReference>
<dbReference type="AlphaFoldDB" id="A0A7X5XYX7"/>
<evidence type="ECO:0000256" key="1">
    <source>
        <dbReference type="ARBA" id="ARBA00000847"/>
    </source>
</evidence>
<dbReference type="RefSeq" id="WP_125973818.1">
    <property type="nucleotide sequence ID" value="NZ_BAAADY010000001.1"/>
</dbReference>
<evidence type="ECO:0000256" key="3">
    <source>
        <dbReference type="ARBA" id="ARBA00007275"/>
    </source>
</evidence>
<dbReference type="CDD" id="cd03424">
    <property type="entry name" value="NUDIX_ADPRase_Nudt5_UGPPase_Nudt14"/>
    <property type="match status" value="1"/>
</dbReference>
<reference evidence="9 10" key="1">
    <citation type="submission" date="2020-03" db="EMBL/GenBank/DDBJ databases">
        <title>Genomic Encyclopedia of Type Strains, Phase IV (KMG-IV): sequencing the most valuable type-strain genomes for metagenomic binning, comparative biology and taxonomic classification.</title>
        <authorList>
            <person name="Goeker M."/>
        </authorList>
    </citation>
    <scope>NUCLEOTIDE SEQUENCE [LARGE SCALE GENOMIC DNA]</scope>
    <source>
        <strain evidence="9 10">DSM 7225</strain>
    </source>
</reference>
<dbReference type="InterPro" id="IPR000086">
    <property type="entry name" value="NUDIX_hydrolase_dom"/>
</dbReference>
<dbReference type="SUPFAM" id="SSF55811">
    <property type="entry name" value="Nudix"/>
    <property type="match status" value="1"/>
</dbReference>
<comment type="caution">
    <text evidence="9">The sequence shown here is derived from an EMBL/GenBank/DDBJ whole genome shotgun (WGS) entry which is preliminary data.</text>
</comment>
<dbReference type="GO" id="GO:0019693">
    <property type="term" value="P:ribose phosphate metabolic process"/>
    <property type="evidence" value="ECO:0007669"/>
    <property type="project" value="TreeGrafter"/>
</dbReference>
<protein>
    <recommendedName>
        <fullName evidence="4">GDP-mannose pyrophosphatase</fullName>
    </recommendedName>
    <alternativeName>
        <fullName evidence="6">GDP-mannose hydrolase</fullName>
    </alternativeName>
    <alternativeName>
        <fullName evidence="7">GDPMK</fullName>
    </alternativeName>
</protein>
<evidence type="ECO:0000256" key="5">
    <source>
        <dbReference type="ARBA" id="ARBA00022801"/>
    </source>
</evidence>
<evidence type="ECO:0000313" key="10">
    <source>
        <dbReference type="Proteomes" id="UP000531251"/>
    </source>
</evidence>
<comment type="catalytic activity">
    <reaction evidence="1">
        <text>GDP-alpha-D-mannose + H2O = alpha-D-mannose 1-phosphate + GMP + 2 H(+)</text>
        <dbReference type="Rhea" id="RHEA:27978"/>
        <dbReference type="ChEBI" id="CHEBI:15377"/>
        <dbReference type="ChEBI" id="CHEBI:15378"/>
        <dbReference type="ChEBI" id="CHEBI:57527"/>
        <dbReference type="ChEBI" id="CHEBI:58115"/>
        <dbReference type="ChEBI" id="CHEBI:58409"/>
    </reaction>
</comment>
<comment type="cofactor">
    <cofactor evidence="2">
        <name>Mg(2+)</name>
        <dbReference type="ChEBI" id="CHEBI:18420"/>
    </cofactor>
</comment>
<keyword evidence="5 9" id="KW-0378">Hydrolase</keyword>
<proteinExistence type="inferred from homology"/>
<dbReference type="Proteomes" id="UP000531251">
    <property type="component" value="Unassembled WGS sequence"/>
</dbReference>
<dbReference type="Gene3D" id="3.90.79.10">
    <property type="entry name" value="Nucleoside Triphosphate Pyrophosphohydrolase"/>
    <property type="match status" value="1"/>
</dbReference>
<organism evidence="9 10">
    <name type="scientific">Sphingomonas trueperi</name>
    <dbReference type="NCBI Taxonomy" id="53317"/>
    <lineage>
        <taxon>Bacteria</taxon>
        <taxon>Pseudomonadati</taxon>
        <taxon>Pseudomonadota</taxon>
        <taxon>Alphaproteobacteria</taxon>
        <taxon>Sphingomonadales</taxon>
        <taxon>Sphingomonadaceae</taxon>
        <taxon>Sphingomonas</taxon>
    </lineage>
</organism>